<organism evidence="2 3">
    <name type="scientific">Bordetella genomosp. 7</name>
    <dbReference type="NCBI Taxonomy" id="1416805"/>
    <lineage>
        <taxon>Bacteria</taxon>
        <taxon>Pseudomonadati</taxon>
        <taxon>Pseudomonadota</taxon>
        <taxon>Betaproteobacteria</taxon>
        <taxon>Burkholderiales</taxon>
        <taxon>Alcaligenaceae</taxon>
        <taxon>Bordetella</taxon>
    </lineage>
</organism>
<evidence type="ECO:0000313" key="2">
    <source>
        <dbReference type="EMBL" id="OZI27317.1"/>
    </source>
</evidence>
<dbReference type="Pfam" id="PF13379">
    <property type="entry name" value="NMT1_2"/>
    <property type="match status" value="1"/>
</dbReference>
<proteinExistence type="predicted"/>
<dbReference type="EMBL" id="NEVK01000001">
    <property type="protein sequence ID" value="OZI27317.1"/>
    <property type="molecule type" value="Genomic_DNA"/>
</dbReference>
<dbReference type="SUPFAM" id="SSF53850">
    <property type="entry name" value="Periplasmic binding protein-like II"/>
    <property type="match status" value="1"/>
</dbReference>
<protein>
    <submittedName>
        <fullName evidence="2">Nitrate ABC transporter substrate-binding protein</fullName>
    </submittedName>
</protein>
<feature type="chain" id="PRO_5012379183" evidence="1">
    <location>
        <begin position="26"/>
        <end position="337"/>
    </location>
</feature>
<comment type="caution">
    <text evidence="2">The sequence shown here is derived from an EMBL/GenBank/DDBJ whole genome shotgun (WGS) entry which is preliminary data.</text>
</comment>
<sequence length="337" mass="37023">MKRFTHIAMAACLSAGLLLGSQARAEVSELAVAVQPGISYLSLMIMQDEQLIEKHAKQAGIDDLKVNWSRFAGGNVMNEAVLSGSLHFASGGVGPLVTMWARTRGNLNVKAVSAINAMPLYLNSRNPQVKSIKDLTDKDRIALPAVRVSIQAVTLQMAAEQAFGEGQQNRLDKLTVSLSHPDGMTALLSGSSEITAHFTSPPFQDFELKQPGIHRILSSYDVLGGPATFNLVWTTEKFYKENPKVYAAFMAALQEATDKINNDKNWAAKTYLRLANDTRTPLQDVVDILNNPDISYTLTPNNIMKYVNFMHKVGSIKVMPDSWKDLFFPNAHTLQGS</sequence>
<dbReference type="Gene3D" id="3.40.190.10">
    <property type="entry name" value="Periplasmic binding protein-like II"/>
    <property type="match status" value="2"/>
</dbReference>
<keyword evidence="1" id="KW-0732">Signal</keyword>
<dbReference type="PANTHER" id="PTHR30024:SF2">
    <property type="entry name" value="ABC TRANSPORTER SUBSTRATE-BINDING PROTEIN"/>
    <property type="match status" value="1"/>
</dbReference>
<evidence type="ECO:0000256" key="1">
    <source>
        <dbReference type="SAM" id="SignalP"/>
    </source>
</evidence>
<name>A0A261RRA2_9BORD</name>
<dbReference type="OrthoDB" id="6003871at2"/>
<dbReference type="Proteomes" id="UP000216947">
    <property type="component" value="Unassembled WGS sequence"/>
</dbReference>
<feature type="signal peptide" evidence="1">
    <location>
        <begin position="1"/>
        <end position="25"/>
    </location>
</feature>
<keyword evidence="3" id="KW-1185">Reference proteome</keyword>
<gene>
    <name evidence="2" type="ORF">CAL19_00855</name>
</gene>
<dbReference type="RefSeq" id="WP_026640831.1">
    <property type="nucleotide sequence ID" value="NZ_NEVI01000001.1"/>
</dbReference>
<reference evidence="3" key="1">
    <citation type="submission" date="2017-05" db="EMBL/GenBank/DDBJ databases">
        <title>Complete and WGS of Bordetella genogroups.</title>
        <authorList>
            <person name="Spilker T."/>
            <person name="Lipuma J."/>
        </authorList>
    </citation>
    <scope>NUCLEOTIDE SEQUENCE [LARGE SCALE GENOMIC DNA]</scope>
    <source>
        <strain evidence="3">AU18089</strain>
    </source>
</reference>
<dbReference type="AlphaFoldDB" id="A0A261RRA2"/>
<evidence type="ECO:0000313" key="3">
    <source>
        <dbReference type="Proteomes" id="UP000216947"/>
    </source>
</evidence>
<accession>A0A261RRA2</accession>
<dbReference type="PANTHER" id="PTHR30024">
    <property type="entry name" value="ALIPHATIC SULFONATES-BINDING PROTEIN-RELATED"/>
    <property type="match status" value="1"/>
</dbReference>